<dbReference type="Proteomes" id="UP001278766">
    <property type="component" value="Unassembled WGS sequence"/>
</dbReference>
<dbReference type="InterPro" id="IPR015943">
    <property type="entry name" value="WD40/YVTN_repeat-like_dom_sf"/>
</dbReference>
<dbReference type="Pfam" id="PF08596">
    <property type="entry name" value="Lgl_C"/>
    <property type="match status" value="1"/>
</dbReference>
<feature type="repeat" description="WD" evidence="3">
    <location>
        <begin position="274"/>
        <end position="308"/>
    </location>
</feature>
<comment type="caution">
    <text evidence="6">The sequence shown here is derived from an EMBL/GenBank/DDBJ whole genome shotgun (WGS) entry which is preliminary data.</text>
</comment>
<protein>
    <submittedName>
        <fullName evidence="6">Lethal giant larvae like, C-terminal-domain-containing protein</fullName>
    </submittedName>
</protein>
<dbReference type="GO" id="GO:0006887">
    <property type="term" value="P:exocytosis"/>
    <property type="evidence" value="ECO:0007669"/>
    <property type="project" value="UniProtKB-KW"/>
</dbReference>
<dbReference type="CDD" id="cd15873">
    <property type="entry name" value="R-SNARE_STXBP5_6"/>
    <property type="match status" value="1"/>
</dbReference>
<organism evidence="6 7">
    <name type="scientific">Chaetomium fimeti</name>
    <dbReference type="NCBI Taxonomy" id="1854472"/>
    <lineage>
        <taxon>Eukaryota</taxon>
        <taxon>Fungi</taxon>
        <taxon>Dikarya</taxon>
        <taxon>Ascomycota</taxon>
        <taxon>Pezizomycotina</taxon>
        <taxon>Sordariomycetes</taxon>
        <taxon>Sordariomycetidae</taxon>
        <taxon>Sordariales</taxon>
        <taxon>Chaetomiaceae</taxon>
        <taxon>Chaetomium</taxon>
    </lineage>
</organism>
<dbReference type="GO" id="GO:0019905">
    <property type="term" value="F:syntaxin binding"/>
    <property type="evidence" value="ECO:0007669"/>
    <property type="project" value="TreeGrafter"/>
</dbReference>
<dbReference type="GO" id="GO:0005096">
    <property type="term" value="F:GTPase activator activity"/>
    <property type="evidence" value="ECO:0007669"/>
    <property type="project" value="TreeGrafter"/>
</dbReference>
<sequence length="1032" mass="110353">MASFLRARQAGVQNDLSAGIPPGSFNPDEQSRYGINSQISCIAYDPIQSLLAVGTTTSQYGPAQIYVFGAHRVCRTFTPSSSSSSTTSNPTRKPRTTLSSSSTTSSASTQQQPPAIRHLAFVANRLVSLDSHNELAVWDLASSGRLVAKHTYGRVVCVVTDPGLDWVLVGLQSGGDVWAYDLDRERPATGFRVPGLWKSPGGGGGLGMGMGMVGVVSLQLHPRDIGKLLIGYTHGAVVYSFKLNAATKFFEYVLPRGAPGGDGRGVDRERRPRVVQAVWHPTGTFVLTAHEDGSLVFWDPKDGRVVAARSVYNTRVNEVGGKAAKATPLVPFGKISWCCKQNPDDTALLIAGGQAVDEEQKGLTFLELGPTPTYATSSWDMLTSHFEAKRRLTLPIPPGAAVADYCLIPRSSPYFDGAQDPIAILVMLTSGEVITMSFPSGYPVSPTNMLHPSMSFVHPFVQKIAVTSMPRERWLALTETRNHGDPILMGGAPASKRRRVGWDFRNIIQVAHADSTIRMWDVGYNDDVENPMQLQVDIARALDRFEDVNVTALDMAGATGEFAAGTRKGEVVIYKWGMNRSFGHDATKPLNSNPGGLTDISSRAEPTLKEGLQPFVLYEMMQGPVSVITVSDVGFVAVGSEGGFFSIIDMRGPRVIFQASVTDFIKEEKRSSFLKGHSSKASSGTKEFPTAIEFGVLTLEGDGYSSIACFVGTSLGHVATFKILPSGQTYSAQLAGVSKCGGDKVISINPLNSETGQPASATAVSVGSLREGRQVNGVLVVVTQTEIRIFKPATAKGASKSFDDQFCDAARVTEIPRVGVALVAVFGDRTTRAYTLPGLKEIGRSALPMLDPARTVSAVVSRTGDVFGWTGPSEIAVLPVWGSGQPLPPSADSLINPDLALPPRPTISNLQWMTGTQYVSPTDLDLLIGGEGRPPSKRMMEAAAAERGLAGSGGGGGYGGGGASGARAGTAQEGWGQYLSRQLNERTEKLTIVDDAMNRLQESSQGWADDVNKYVKKQKRDMLLGSVKKSFF</sequence>
<feature type="region of interest" description="Disordered" evidence="4">
    <location>
        <begin position="78"/>
        <end position="112"/>
    </location>
</feature>
<dbReference type="AlphaFoldDB" id="A0AAE0H657"/>
<evidence type="ECO:0000313" key="7">
    <source>
        <dbReference type="Proteomes" id="UP001278766"/>
    </source>
</evidence>
<proteinExistence type="inferred from homology"/>
<keyword evidence="3" id="KW-0853">WD repeat</keyword>
<dbReference type="PANTHER" id="PTHR10241:SF25">
    <property type="entry name" value="TOMOSYN, ISOFORM C"/>
    <property type="match status" value="1"/>
</dbReference>
<dbReference type="PROSITE" id="PS50082">
    <property type="entry name" value="WD_REPEATS_2"/>
    <property type="match status" value="1"/>
</dbReference>
<dbReference type="PANTHER" id="PTHR10241">
    <property type="entry name" value="LETHAL 2 GIANT LARVAE PROTEIN"/>
    <property type="match status" value="1"/>
</dbReference>
<evidence type="ECO:0000313" key="6">
    <source>
        <dbReference type="EMBL" id="KAK3290693.1"/>
    </source>
</evidence>
<evidence type="ECO:0000256" key="2">
    <source>
        <dbReference type="ARBA" id="ARBA00022483"/>
    </source>
</evidence>
<feature type="compositionally biased region" description="Low complexity" evidence="4">
    <location>
        <begin position="78"/>
        <end position="109"/>
    </location>
</feature>
<reference evidence="6" key="2">
    <citation type="submission" date="2023-06" db="EMBL/GenBank/DDBJ databases">
        <authorList>
            <consortium name="Lawrence Berkeley National Laboratory"/>
            <person name="Haridas S."/>
            <person name="Hensen N."/>
            <person name="Bonometti L."/>
            <person name="Westerberg I."/>
            <person name="Brannstrom I.O."/>
            <person name="Guillou S."/>
            <person name="Cros-Aarteil S."/>
            <person name="Calhoun S."/>
            <person name="Kuo A."/>
            <person name="Mondo S."/>
            <person name="Pangilinan J."/>
            <person name="Riley R."/>
            <person name="Labutti K."/>
            <person name="Andreopoulos B."/>
            <person name="Lipzen A."/>
            <person name="Chen C."/>
            <person name="Yanf M."/>
            <person name="Daum C."/>
            <person name="Ng V."/>
            <person name="Clum A."/>
            <person name="Steindorff A."/>
            <person name="Ohm R."/>
            <person name="Martin F."/>
            <person name="Silar P."/>
            <person name="Natvig D."/>
            <person name="Lalanne C."/>
            <person name="Gautier V."/>
            <person name="Ament-Velasquez S.L."/>
            <person name="Kruys A."/>
            <person name="Hutchinson M.I."/>
            <person name="Powell A.J."/>
            <person name="Barry K."/>
            <person name="Miller A.N."/>
            <person name="Grigoriev I.V."/>
            <person name="Debuchy R."/>
            <person name="Gladieux P."/>
            <person name="Thoren M.H."/>
            <person name="Johannesson H."/>
        </authorList>
    </citation>
    <scope>NUCLEOTIDE SEQUENCE</scope>
    <source>
        <strain evidence="6">CBS 168.71</strain>
    </source>
</reference>
<name>A0AAE0H657_9PEZI</name>
<dbReference type="GO" id="GO:0005737">
    <property type="term" value="C:cytoplasm"/>
    <property type="evidence" value="ECO:0007669"/>
    <property type="project" value="TreeGrafter"/>
</dbReference>
<evidence type="ECO:0000259" key="5">
    <source>
        <dbReference type="Pfam" id="PF08596"/>
    </source>
</evidence>
<dbReference type="Gene3D" id="2.130.10.10">
    <property type="entry name" value="YVTN repeat-like/Quinoprotein amine dehydrogenase"/>
    <property type="match status" value="1"/>
</dbReference>
<comment type="similarity">
    <text evidence="1">Belongs to the WD repeat L(2)GL family.</text>
</comment>
<dbReference type="SUPFAM" id="SSF50978">
    <property type="entry name" value="WD40 repeat-like"/>
    <property type="match status" value="2"/>
</dbReference>
<dbReference type="EMBL" id="JAUEPN010000012">
    <property type="protein sequence ID" value="KAK3290693.1"/>
    <property type="molecule type" value="Genomic_DNA"/>
</dbReference>
<dbReference type="InterPro" id="IPR013905">
    <property type="entry name" value="Lgl_C_dom"/>
</dbReference>
<dbReference type="GO" id="GO:0045159">
    <property type="term" value="F:myosin II binding"/>
    <property type="evidence" value="ECO:0007669"/>
    <property type="project" value="TreeGrafter"/>
</dbReference>
<keyword evidence="2" id="KW-0268">Exocytosis</keyword>
<dbReference type="GO" id="GO:0006893">
    <property type="term" value="P:Golgi to plasma membrane transport"/>
    <property type="evidence" value="ECO:0007669"/>
    <property type="project" value="TreeGrafter"/>
</dbReference>
<reference evidence="6" key="1">
    <citation type="journal article" date="2023" name="Mol. Phylogenet. Evol.">
        <title>Genome-scale phylogeny and comparative genomics of the fungal order Sordariales.</title>
        <authorList>
            <person name="Hensen N."/>
            <person name="Bonometti L."/>
            <person name="Westerberg I."/>
            <person name="Brannstrom I.O."/>
            <person name="Guillou S."/>
            <person name="Cros-Aarteil S."/>
            <person name="Calhoun S."/>
            <person name="Haridas S."/>
            <person name="Kuo A."/>
            <person name="Mondo S."/>
            <person name="Pangilinan J."/>
            <person name="Riley R."/>
            <person name="LaButti K."/>
            <person name="Andreopoulos B."/>
            <person name="Lipzen A."/>
            <person name="Chen C."/>
            <person name="Yan M."/>
            <person name="Daum C."/>
            <person name="Ng V."/>
            <person name="Clum A."/>
            <person name="Steindorff A."/>
            <person name="Ohm R.A."/>
            <person name="Martin F."/>
            <person name="Silar P."/>
            <person name="Natvig D.O."/>
            <person name="Lalanne C."/>
            <person name="Gautier V."/>
            <person name="Ament-Velasquez S.L."/>
            <person name="Kruys A."/>
            <person name="Hutchinson M.I."/>
            <person name="Powell A.J."/>
            <person name="Barry K."/>
            <person name="Miller A.N."/>
            <person name="Grigoriev I.V."/>
            <person name="Debuchy R."/>
            <person name="Gladieux P."/>
            <person name="Hiltunen Thoren M."/>
            <person name="Johannesson H."/>
        </authorList>
    </citation>
    <scope>NUCLEOTIDE SEQUENCE</scope>
    <source>
        <strain evidence="6">CBS 168.71</strain>
    </source>
</reference>
<evidence type="ECO:0000256" key="3">
    <source>
        <dbReference type="PROSITE-ProRule" id="PRU00221"/>
    </source>
</evidence>
<dbReference type="InterPro" id="IPR001680">
    <property type="entry name" value="WD40_rpt"/>
</dbReference>
<feature type="domain" description="Lethal giant larvae (Lgl)-like C-terminal" evidence="5">
    <location>
        <begin position="548"/>
        <end position="937"/>
    </location>
</feature>
<dbReference type="GeneID" id="87844137"/>
<accession>A0AAE0H657</accession>
<dbReference type="RefSeq" id="XP_062654207.1">
    <property type="nucleotide sequence ID" value="XM_062807189.1"/>
</dbReference>
<evidence type="ECO:0000256" key="4">
    <source>
        <dbReference type="SAM" id="MobiDB-lite"/>
    </source>
</evidence>
<dbReference type="InterPro" id="IPR036322">
    <property type="entry name" value="WD40_repeat_dom_sf"/>
</dbReference>
<dbReference type="GO" id="GO:0005886">
    <property type="term" value="C:plasma membrane"/>
    <property type="evidence" value="ECO:0007669"/>
    <property type="project" value="TreeGrafter"/>
</dbReference>
<evidence type="ECO:0000256" key="1">
    <source>
        <dbReference type="ARBA" id="ARBA00008070"/>
    </source>
</evidence>
<keyword evidence="7" id="KW-1185">Reference proteome</keyword>
<gene>
    <name evidence="6" type="ORF">B0H64DRAFT_452043</name>
</gene>